<evidence type="ECO:0000313" key="1">
    <source>
        <dbReference type="EMBL" id="KAG1793276.1"/>
    </source>
</evidence>
<dbReference type="AlphaFoldDB" id="A0A9P7ANS3"/>
<dbReference type="OrthoDB" id="2665372at2759"/>
<sequence>MPYRPYLNSQFSDAYDVYLKILHHVDRCLNEALKRNTPNWRLLNACPCCSYKLEDEPPQAIDWLFCINGNNSLKRWASSTYGLTPRVDSRQPRSDYWVDQAAVDKFKDAVRSGLTQPSQDIQDNGEDGVAQQVPESNFNCTERWQNAGPEQRKKMFAVFDESGIFIAACRH</sequence>
<evidence type="ECO:0000313" key="2">
    <source>
        <dbReference type="Proteomes" id="UP000719766"/>
    </source>
</evidence>
<dbReference type="GeneID" id="64600419"/>
<comment type="caution">
    <text evidence="1">The sequence shown here is derived from an EMBL/GenBank/DDBJ whole genome shotgun (WGS) entry which is preliminary data.</text>
</comment>
<evidence type="ECO:0008006" key="3">
    <source>
        <dbReference type="Google" id="ProtNLM"/>
    </source>
</evidence>
<dbReference type="Pfam" id="PF18758">
    <property type="entry name" value="KDZ"/>
    <property type="match status" value="1"/>
</dbReference>
<accession>A0A9P7ANS3</accession>
<keyword evidence="2" id="KW-1185">Reference proteome</keyword>
<organism evidence="1 2">
    <name type="scientific">Suillus plorans</name>
    <dbReference type="NCBI Taxonomy" id="116603"/>
    <lineage>
        <taxon>Eukaryota</taxon>
        <taxon>Fungi</taxon>
        <taxon>Dikarya</taxon>
        <taxon>Basidiomycota</taxon>
        <taxon>Agaricomycotina</taxon>
        <taxon>Agaricomycetes</taxon>
        <taxon>Agaricomycetidae</taxon>
        <taxon>Boletales</taxon>
        <taxon>Suillineae</taxon>
        <taxon>Suillaceae</taxon>
        <taxon>Suillus</taxon>
    </lineage>
</organism>
<dbReference type="EMBL" id="JABBWE010000031">
    <property type="protein sequence ID" value="KAG1793276.1"/>
    <property type="molecule type" value="Genomic_DNA"/>
</dbReference>
<gene>
    <name evidence="1" type="ORF">HD556DRAFT_1443707</name>
</gene>
<dbReference type="RefSeq" id="XP_041159732.1">
    <property type="nucleotide sequence ID" value="XM_041306655.1"/>
</dbReference>
<dbReference type="Proteomes" id="UP000719766">
    <property type="component" value="Unassembled WGS sequence"/>
</dbReference>
<name>A0A9P7ANS3_9AGAM</name>
<reference evidence="1" key="1">
    <citation type="journal article" date="2020" name="New Phytol.">
        <title>Comparative genomics reveals dynamic genome evolution in host specialist ectomycorrhizal fungi.</title>
        <authorList>
            <person name="Lofgren L.A."/>
            <person name="Nguyen N.H."/>
            <person name="Vilgalys R."/>
            <person name="Ruytinx J."/>
            <person name="Liao H.L."/>
            <person name="Branco S."/>
            <person name="Kuo A."/>
            <person name="LaButti K."/>
            <person name="Lipzen A."/>
            <person name="Andreopoulos W."/>
            <person name="Pangilinan J."/>
            <person name="Riley R."/>
            <person name="Hundley H."/>
            <person name="Na H."/>
            <person name="Barry K."/>
            <person name="Grigoriev I.V."/>
            <person name="Stajich J.E."/>
            <person name="Kennedy P.G."/>
        </authorList>
    </citation>
    <scope>NUCLEOTIDE SEQUENCE</scope>
    <source>
        <strain evidence="1">S12</strain>
    </source>
</reference>
<dbReference type="InterPro" id="IPR040521">
    <property type="entry name" value="KDZ"/>
</dbReference>
<protein>
    <recommendedName>
        <fullName evidence="3">CxC1-like cysteine cluster associated with KDZ transposases domain-containing protein</fullName>
    </recommendedName>
</protein>
<proteinExistence type="predicted"/>